<dbReference type="GO" id="GO:0005874">
    <property type="term" value="C:microtubule"/>
    <property type="evidence" value="ECO:0007669"/>
    <property type="project" value="UniProtKB-KW"/>
</dbReference>
<gene>
    <name evidence="6" type="ORF">Ocin01_01796</name>
</gene>
<evidence type="ECO:0000256" key="3">
    <source>
        <dbReference type="ARBA" id="ARBA00023212"/>
    </source>
</evidence>
<protein>
    <recommendedName>
        <fullName evidence="4">Gamma-tubulin complex component</fullName>
    </recommendedName>
</protein>
<comment type="caution">
    <text evidence="6">The sequence shown here is derived from an EMBL/GenBank/DDBJ whole genome shotgun (WGS) entry which is preliminary data.</text>
</comment>
<dbReference type="EMBL" id="LJIJ01000034">
    <property type="protein sequence ID" value="ODN04898.1"/>
    <property type="molecule type" value="Genomic_DNA"/>
</dbReference>
<name>A0A1D2NHZ5_ORCCI</name>
<dbReference type="PANTHER" id="PTHR19302">
    <property type="entry name" value="GAMMA TUBULIN COMPLEX PROTEIN"/>
    <property type="match status" value="1"/>
</dbReference>
<dbReference type="InterPro" id="IPR041470">
    <property type="entry name" value="GCP_N"/>
</dbReference>
<keyword evidence="2 4" id="KW-0493">Microtubule</keyword>
<dbReference type="PANTHER" id="PTHR19302:SF70">
    <property type="entry name" value="GAMMA-TUBULIN COMPLEX COMPONENT 6"/>
    <property type="match status" value="1"/>
</dbReference>
<proteinExistence type="inferred from homology"/>
<organism evidence="6 7">
    <name type="scientific">Orchesella cincta</name>
    <name type="common">Springtail</name>
    <name type="synonym">Podura cincta</name>
    <dbReference type="NCBI Taxonomy" id="48709"/>
    <lineage>
        <taxon>Eukaryota</taxon>
        <taxon>Metazoa</taxon>
        <taxon>Ecdysozoa</taxon>
        <taxon>Arthropoda</taxon>
        <taxon>Hexapoda</taxon>
        <taxon>Collembola</taxon>
        <taxon>Entomobryomorpha</taxon>
        <taxon>Entomobryoidea</taxon>
        <taxon>Orchesellidae</taxon>
        <taxon>Orchesellinae</taxon>
        <taxon>Orchesella</taxon>
    </lineage>
</organism>
<evidence type="ECO:0000259" key="5">
    <source>
        <dbReference type="Pfam" id="PF17681"/>
    </source>
</evidence>
<keyword evidence="3 4" id="KW-0206">Cytoskeleton</keyword>
<dbReference type="AlphaFoldDB" id="A0A1D2NHZ5"/>
<dbReference type="GO" id="GO:0007020">
    <property type="term" value="P:microtubule nucleation"/>
    <property type="evidence" value="ECO:0007669"/>
    <property type="project" value="InterPro"/>
</dbReference>
<evidence type="ECO:0000256" key="1">
    <source>
        <dbReference type="ARBA" id="ARBA00022490"/>
    </source>
</evidence>
<evidence type="ECO:0000313" key="6">
    <source>
        <dbReference type="EMBL" id="ODN04898.1"/>
    </source>
</evidence>
<comment type="similarity">
    <text evidence="4">Belongs to the TUBGCP family.</text>
</comment>
<dbReference type="InterPro" id="IPR007259">
    <property type="entry name" value="GCP"/>
</dbReference>
<keyword evidence="1 4" id="KW-0963">Cytoplasm</keyword>
<evidence type="ECO:0000256" key="2">
    <source>
        <dbReference type="ARBA" id="ARBA00022701"/>
    </source>
</evidence>
<dbReference type="GO" id="GO:0000922">
    <property type="term" value="C:spindle pole"/>
    <property type="evidence" value="ECO:0007669"/>
    <property type="project" value="InterPro"/>
</dbReference>
<accession>A0A1D2NHZ5</accession>
<evidence type="ECO:0000256" key="4">
    <source>
        <dbReference type="RuleBase" id="RU363050"/>
    </source>
</evidence>
<sequence>ASISQYEALRVTPLHEDEGYLSPSEEDLKNSFPNRPGGFLNCKTRSSHRSESCQSRASGTAEESIEWDVIAKIPYIRHEHFSWDRLKLPVPYRFYDEHKLCLRQIRQSPIVSYVTDSTSKLPDVIENIWRSYGPATEEQDKQPSYQTVAPLHAIQSRKEEPVHISVKQFIQHIFHLVCGRESQSFSIVAGDRFTFSKNPLVLVHGLSPSVVHNLSTEYLNAGKVFKRLSHLSALHYDEKLMEREGLSCNAVFITFLKFISDYLKLYQISLMLKASEIHTFSSLVIFFEPFRYQLQALDKILELYITTDQITLLKGLNMMMLCCETPFLADLLRSLFITCSAAYLRYVSDWVFRGTLTRGFHIQRKKLSTYQDRRYWVKQFSQVTDVPFFLEDALSLIFETGKAINLLNLIRNKG</sequence>
<reference evidence="6 7" key="1">
    <citation type="journal article" date="2016" name="Genome Biol. Evol.">
        <title>Gene Family Evolution Reflects Adaptation to Soil Environmental Stressors in the Genome of the Collembolan Orchesella cincta.</title>
        <authorList>
            <person name="Faddeeva-Vakhrusheva A."/>
            <person name="Derks M.F."/>
            <person name="Anvar S.Y."/>
            <person name="Agamennone V."/>
            <person name="Suring W."/>
            <person name="Smit S."/>
            <person name="van Straalen N.M."/>
            <person name="Roelofs D."/>
        </authorList>
    </citation>
    <scope>NUCLEOTIDE SEQUENCE [LARGE SCALE GENOMIC DNA]</scope>
    <source>
        <tissue evidence="6">Mixed pool</tissue>
    </source>
</reference>
<dbReference type="STRING" id="48709.A0A1D2NHZ5"/>
<comment type="subcellular location">
    <subcellularLocation>
        <location evidence="4">Cytoplasm</location>
        <location evidence="4">Cytoskeleton</location>
        <location evidence="4">Microtubule organizing center</location>
    </subcellularLocation>
</comment>
<dbReference type="GO" id="GO:0000278">
    <property type="term" value="P:mitotic cell cycle"/>
    <property type="evidence" value="ECO:0007669"/>
    <property type="project" value="TreeGrafter"/>
</dbReference>
<dbReference type="GO" id="GO:0043015">
    <property type="term" value="F:gamma-tubulin binding"/>
    <property type="evidence" value="ECO:0007669"/>
    <property type="project" value="InterPro"/>
</dbReference>
<dbReference type="GO" id="GO:0051225">
    <property type="term" value="P:spindle assembly"/>
    <property type="evidence" value="ECO:0007669"/>
    <property type="project" value="TreeGrafter"/>
</dbReference>
<dbReference type="GO" id="GO:0051321">
    <property type="term" value="P:meiotic cell cycle"/>
    <property type="evidence" value="ECO:0007669"/>
    <property type="project" value="TreeGrafter"/>
</dbReference>
<keyword evidence="7" id="KW-1185">Reference proteome</keyword>
<evidence type="ECO:0000313" key="7">
    <source>
        <dbReference type="Proteomes" id="UP000094527"/>
    </source>
</evidence>
<dbReference type="GO" id="GO:0051011">
    <property type="term" value="F:microtubule minus-end binding"/>
    <property type="evidence" value="ECO:0007669"/>
    <property type="project" value="TreeGrafter"/>
</dbReference>
<feature type="non-terminal residue" evidence="6">
    <location>
        <position position="414"/>
    </location>
</feature>
<dbReference type="GO" id="GO:0000930">
    <property type="term" value="C:gamma-tubulin complex"/>
    <property type="evidence" value="ECO:0007669"/>
    <property type="project" value="TreeGrafter"/>
</dbReference>
<feature type="non-terminal residue" evidence="6">
    <location>
        <position position="1"/>
    </location>
</feature>
<feature type="domain" description="Gamma tubulin complex component protein N-terminal" evidence="5">
    <location>
        <begin position="171"/>
        <end position="408"/>
    </location>
</feature>
<dbReference type="GO" id="GO:0031122">
    <property type="term" value="P:cytoplasmic microtubule organization"/>
    <property type="evidence" value="ECO:0007669"/>
    <property type="project" value="TreeGrafter"/>
</dbReference>
<dbReference type="Proteomes" id="UP000094527">
    <property type="component" value="Unassembled WGS sequence"/>
</dbReference>
<dbReference type="Pfam" id="PF17681">
    <property type="entry name" value="GCP_N_terminal"/>
    <property type="match status" value="1"/>
</dbReference>